<dbReference type="GO" id="GO:0016787">
    <property type="term" value="F:hydrolase activity"/>
    <property type="evidence" value="ECO:0007669"/>
    <property type="project" value="UniProtKB-KW"/>
</dbReference>
<protein>
    <recommendedName>
        <fullName evidence="3">SMP-30/Gluconolactonase/LRE-like region domain-containing protein</fullName>
    </recommendedName>
</protein>
<dbReference type="SUPFAM" id="SSF63829">
    <property type="entry name" value="Calcium-dependent phosphotriesterase"/>
    <property type="match status" value="1"/>
</dbReference>
<dbReference type="Proteomes" id="UP000244978">
    <property type="component" value="Unassembled WGS sequence"/>
</dbReference>
<comment type="similarity">
    <text evidence="1">Belongs to the SMP-30/CGR1 family.</text>
</comment>
<evidence type="ECO:0000313" key="4">
    <source>
        <dbReference type="EMBL" id="PWB98046.1"/>
    </source>
</evidence>
<sequence>MRGAKCSPSSMVQYQWRPICLIRRASVTVPAATVNDTEPQHRTMARGESMAITTQPAARHGRELRHIVAAPVLERLVGTDTPGGMNPIPEGPAFDRSGRMFFISAFPDPDGYKVFRWDPETNEVERIIADSGIQLASLVIHRDGRLFFADFTGGEHGGGRIACANADGTGYRTVVGEFDGTPVVPDDLVFAADGTMYYNDFQGTAMNPTGRVIKVTPDGEQSLLLGGVAMPNGIALSVDEQRLWVSEHLTNRLIGVELEGRQAPESRVYAHFTGGLCDSTTVDSADNVYQAMYDGARVEVLDSEANPIGVITPGTNPLRDYPRTTHVAIRPGETFGVLLAGGPTGIGIFTFEALAPGLIPFSHR</sequence>
<reference evidence="5" key="1">
    <citation type="submission" date="2018-04" db="EMBL/GenBank/DDBJ databases">
        <authorList>
            <person name="Liu S."/>
            <person name="Wang Z."/>
            <person name="Li J."/>
        </authorList>
    </citation>
    <scope>NUCLEOTIDE SEQUENCE [LARGE SCALE GENOMIC DNA]</scope>
    <source>
        <strain evidence="5">S1194</strain>
    </source>
</reference>
<proteinExistence type="inferred from homology"/>
<keyword evidence="5" id="KW-1185">Reference proteome</keyword>
<evidence type="ECO:0000313" key="5">
    <source>
        <dbReference type="Proteomes" id="UP000244978"/>
    </source>
</evidence>
<dbReference type="Pfam" id="PF08450">
    <property type="entry name" value="SGL"/>
    <property type="match status" value="1"/>
</dbReference>
<feature type="domain" description="SMP-30/Gluconolactonase/LRE-like region" evidence="3">
    <location>
        <begin position="89"/>
        <end position="311"/>
    </location>
</feature>
<keyword evidence="2" id="KW-0378">Hydrolase</keyword>
<name>A0A2U1T2F6_9MICO</name>
<dbReference type="PANTHER" id="PTHR47572:SF4">
    <property type="entry name" value="LACTONASE DRP35"/>
    <property type="match status" value="1"/>
</dbReference>
<dbReference type="AlphaFoldDB" id="A0A2U1T2F6"/>
<dbReference type="InterPro" id="IPR013658">
    <property type="entry name" value="SGL"/>
</dbReference>
<dbReference type="EMBL" id="QEEX01000001">
    <property type="protein sequence ID" value="PWB98046.1"/>
    <property type="molecule type" value="Genomic_DNA"/>
</dbReference>
<gene>
    <name evidence="4" type="ORF">DF220_09540</name>
</gene>
<dbReference type="InterPro" id="IPR051262">
    <property type="entry name" value="SMP-30/CGR1_Lactonase"/>
</dbReference>
<evidence type="ECO:0000256" key="1">
    <source>
        <dbReference type="ARBA" id="ARBA00008853"/>
    </source>
</evidence>
<dbReference type="InterPro" id="IPR011042">
    <property type="entry name" value="6-blade_b-propeller_TolB-like"/>
</dbReference>
<accession>A0A2U1T2F6</accession>
<dbReference type="PANTHER" id="PTHR47572">
    <property type="entry name" value="LIPOPROTEIN-RELATED"/>
    <property type="match status" value="1"/>
</dbReference>
<organism evidence="4 5">
    <name type="scientific">Homoserinimonas hongtaonis</name>
    <dbReference type="NCBI Taxonomy" id="2079791"/>
    <lineage>
        <taxon>Bacteria</taxon>
        <taxon>Bacillati</taxon>
        <taxon>Actinomycetota</taxon>
        <taxon>Actinomycetes</taxon>
        <taxon>Micrococcales</taxon>
        <taxon>Microbacteriaceae</taxon>
        <taxon>Homoserinimonas</taxon>
    </lineage>
</organism>
<evidence type="ECO:0000259" key="3">
    <source>
        <dbReference type="Pfam" id="PF08450"/>
    </source>
</evidence>
<comment type="caution">
    <text evidence="4">The sequence shown here is derived from an EMBL/GenBank/DDBJ whole genome shotgun (WGS) entry which is preliminary data.</text>
</comment>
<evidence type="ECO:0000256" key="2">
    <source>
        <dbReference type="ARBA" id="ARBA00022801"/>
    </source>
</evidence>
<dbReference type="Gene3D" id="2.120.10.30">
    <property type="entry name" value="TolB, C-terminal domain"/>
    <property type="match status" value="1"/>
</dbReference>